<gene>
    <name evidence="7" type="ORF">D3H35_12315</name>
</gene>
<evidence type="ECO:0000256" key="6">
    <source>
        <dbReference type="SAM" id="Phobius"/>
    </source>
</evidence>
<sequence>MKAVKNKLVAALQISILYAFALVLDQAAEACKLPIPGSIIGMALLFALLRTGAIKLRWIEAGARWLIAEMLLFFIPATAGIVQFKHLLLSNGLSLLLVIVVSTFVVMLTAGMLVDRIGKRKEQAAG</sequence>
<name>A0A398CQ63_9BACL</name>
<organism evidence="7 8">
    <name type="scientific">Cohnella faecalis</name>
    <dbReference type="NCBI Taxonomy" id="2315694"/>
    <lineage>
        <taxon>Bacteria</taxon>
        <taxon>Bacillati</taxon>
        <taxon>Bacillota</taxon>
        <taxon>Bacilli</taxon>
        <taxon>Bacillales</taxon>
        <taxon>Paenibacillaceae</taxon>
        <taxon>Cohnella</taxon>
    </lineage>
</organism>
<keyword evidence="3 6" id="KW-0812">Transmembrane</keyword>
<dbReference type="PANTHER" id="PTHR33931:SF2">
    <property type="entry name" value="HOLIN-LIKE PROTEIN CIDA"/>
    <property type="match status" value="1"/>
</dbReference>
<dbReference type="RefSeq" id="WP_119149649.1">
    <property type="nucleotide sequence ID" value="NZ_JBHSOV010000005.1"/>
</dbReference>
<reference evidence="7 8" key="1">
    <citation type="submission" date="2018-09" db="EMBL/GenBank/DDBJ databases">
        <title>Cohnella cavernae sp. nov., isolated from a karst cave.</title>
        <authorList>
            <person name="Zhu H."/>
        </authorList>
    </citation>
    <scope>NUCLEOTIDE SEQUENCE [LARGE SCALE GENOMIC DNA]</scope>
    <source>
        <strain evidence="7 8">K2E09-144</strain>
    </source>
</reference>
<evidence type="ECO:0000313" key="7">
    <source>
        <dbReference type="EMBL" id="RIE03439.1"/>
    </source>
</evidence>
<keyword evidence="2" id="KW-1003">Cell membrane</keyword>
<feature type="transmembrane region" description="Helical" evidence="6">
    <location>
        <begin position="65"/>
        <end position="82"/>
    </location>
</feature>
<dbReference type="AlphaFoldDB" id="A0A398CQ63"/>
<dbReference type="OrthoDB" id="3176438at2"/>
<evidence type="ECO:0000256" key="3">
    <source>
        <dbReference type="ARBA" id="ARBA00022692"/>
    </source>
</evidence>
<keyword evidence="5 6" id="KW-0472">Membrane</keyword>
<dbReference type="GO" id="GO:0005886">
    <property type="term" value="C:plasma membrane"/>
    <property type="evidence" value="ECO:0007669"/>
    <property type="project" value="UniProtKB-SubCell"/>
</dbReference>
<evidence type="ECO:0000256" key="1">
    <source>
        <dbReference type="ARBA" id="ARBA00004651"/>
    </source>
</evidence>
<dbReference type="InterPro" id="IPR005538">
    <property type="entry name" value="LrgA/CidA"/>
</dbReference>
<keyword evidence="4 6" id="KW-1133">Transmembrane helix</keyword>
<protein>
    <submittedName>
        <fullName evidence="7">CidA/LrgA family holin-like protein</fullName>
    </submittedName>
</protein>
<proteinExistence type="predicted"/>
<evidence type="ECO:0000313" key="8">
    <source>
        <dbReference type="Proteomes" id="UP000266340"/>
    </source>
</evidence>
<keyword evidence="8" id="KW-1185">Reference proteome</keyword>
<comment type="caution">
    <text evidence="7">The sequence shown here is derived from an EMBL/GenBank/DDBJ whole genome shotgun (WGS) entry which is preliminary data.</text>
</comment>
<dbReference type="Pfam" id="PF03788">
    <property type="entry name" value="LrgA"/>
    <property type="match status" value="1"/>
</dbReference>
<evidence type="ECO:0000256" key="5">
    <source>
        <dbReference type="ARBA" id="ARBA00023136"/>
    </source>
</evidence>
<dbReference type="Proteomes" id="UP000266340">
    <property type="component" value="Unassembled WGS sequence"/>
</dbReference>
<evidence type="ECO:0000256" key="2">
    <source>
        <dbReference type="ARBA" id="ARBA00022475"/>
    </source>
</evidence>
<evidence type="ECO:0000256" key="4">
    <source>
        <dbReference type="ARBA" id="ARBA00022989"/>
    </source>
</evidence>
<dbReference type="PANTHER" id="PTHR33931">
    <property type="entry name" value="HOLIN-LIKE PROTEIN CIDA-RELATED"/>
    <property type="match status" value="1"/>
</dbReference>
<comment type="subcellular location">
    <subcellularLocation>
        <location evidence="1">Cell membrane</location>
        <topology evidence="1">Multi-pass membrane protein</topology>
    </subcellularLocation>
</comment>
<feature type="transmembrane region" description="Helical" evidence="6">
    <location>
        <begin position="94"/>
        <end position="114"/>
    </location>
</feature>
<dbReference type="EMBL" id="QXJM01000037">
    <property type="protein sequence ID" value="RIE03439.1"/>
    <property type="molecule type" value="Genomic_DNA"/>
</dbReference>
<feature type="transmembrane region" description="Helical" evidence="6">
    <location>
        <begin position="37"/>
        <end position="53"/>
    </location>
</feature>
<dbReference type="NCBIfam" id="NF002460">
    <property type="entry name" value="PRK01658.1"/>
    <property type="match status" value="1"/>
</dbReference>
<accession>A0A398CQ63</accession>